<reference evidence="2" key="1">
    <citation type="submission" date="2020-10" db="EMBL/GenBank/DDBJ databases">
        <authorList>
            <person name="Gilroy R."/>
        </authorList>
    </citation>
    <scope>NUCLEOTIDE SEQUENCE</scope>
    <source>
        <strain evidence="2">11167</strain>
    </source>
</reference>
<feature type="domain" description="Schlafen AlbA-2" evidence="1">
    <location>
        <begin position="18"/>
        <end position="149"/>
    </location>
</feature>
<dbReference type="Pfam" id="PF13749">
    <property type="entry name" value="HATPase_c_4"/>
    <property type="match status" value="1"/>
</dbReference>
<reference evidence="2" key="2">
    <citation type="journal article" date="2021" name="PeerJ">
        <title>Extensive microbial diversity within the chicken gut microbiome revealed by metagenomics and culture.</title>
        <authorList>
            <person name="Gilroy R."/>
            <person name="Ravi A."/>
            <person name="Getino M."/>
            <person name="Pursley I."/>
            <person name="Horton D.L."/>
            <person name="Alikhan N.F."/>
            <person name="Baker D."/>
            <person name="Gharbi K."/>
            <person name="Hall N."/>
            <person name="Watson M."/>
            <person name="Adriaenssens E.M."/>
            <person name="Foster-Nyarko E."/>
            <person name="Jarju S."/>
            <person name="Secka A."/>
            <person name="Antonio M."/>
            <person name="Oren A."/>
            <person name="Chaudhuri R.R."/>
            <person name="La Ragione R."/>
            <person name="Hildebrand F."/>
            <person name="Pallen M.J."/>
        </authorList>
    </citation>
    <scope>NUCLEOTIDE SEQUENCE</scope>
    <source>
        <strain evidence="2">11167</strain>
    </source>
</reference>
<dbReference type="InterPro" id="IPR038475">
    <property type="entry name" value="RecG_C_sf"/>
</dbReference>
<accession>A0A9D9HBW1</accession>
<dbReference type="Gene3D" id="3.30.565.60">
    <property type="match status" value="1"/>
</dbReference>
<dbReference type="Gene3D" id="3.30.950.30">
    <property type="entry name" value="Schlafen, AAA domain"/>
    <property type="match status" value="1"/>
</dbReference>
<name>A0A9D9HBW1_9SPIR</name>
<proteinExistence type="predicted"/>
<evidence type="ECO:0000313" key="2">
    <source>
        <dbReference type="EMBL" id="MBO8444047.1"/>
    </source>
</evidence>
<comment type="caution">
    <text evidence="2">The sequence shown here is derived from an EMBL/GenBank/DDBJ whole genome shotgun (WGS) entry which is preliminary data.</text>
</comment>
<evidence type="ECO:0000259" key="1">
    <source>
        <dbReference type="Pfam" id="PF04326"/>
    </source>
</evidence>
<dbReference type="EMBL" id="JADIMU010000068">
    <property type="protein sequence ID" value="MBO8444047.1"/>
    <property type="molecule type" value="Genomic_DNA"/>
</dbReference>
<gene>
    <name evidence="2" type="ORF">IAC42_09895</name>
</gene>
<dbReference type="Proteomes" id="UP000823633">
    <property type="component" value="Unassembled WGS sequence"/>
</dbReference>
<dbReference type="InterPro" id="IPR038461">
    <property type="entry name" value="Schlafen_AlbA_2_dom_sf"/>
</dbReference>
<dbReference type="Pfam" id="PF04326">
    <property type="entry name" value="SLFN_AlbA_2"/>
    <property type="match status" value="1"/>
</dbReference>
<organism evidence="2 3">
    <name type="scientific">Candidatus Aphodenecus pullistercoris</name>
    <dbReference type="NCBI Taxonomy" id="2840669"/>
    <lineage>
        <taxon>Bacteria</taxon>
        <taxon>Pseudomonadati</taxon>
        <taxon>Spirochaetota</taxon>
        <taxon>Spirochaetia</taxon>
        <taxon>Spirochaetales</taxon>
        <taxon>Candidatus Aphodenecus</taxon>
    </lineage>
</organism>
<protein>
    <submittedName>
        <fullName evidence="2">DNA binding domain-containing protein</fullName>
    </submittedName>
</protein>
<dbReference type="InterPro" id="IPR007421">
    <property type="entry name" value="Schlafen_AlbA_2_dom"/>
</dbReference>
<sequence length="502" mass="57096">MPSIPITFDMLISNRVIESFRIDYKKDWNPEAVTHTICAFANDMDNQGGGYVVIGIEEEDGMPKLPLSGLDRNRTDSITKDIINKCNLIEPRYIPIIENITYKEKDFIVLWCPGGADRPYKCPSFITKDKSRKPEMIHYIRKGSSTIRANTQDEKRLFELSEDVPFDDRINYNAQVEDIKNDLVKDFLYSVDSKLYDRFRNIEGEDVLESMHLIAGPVEMRKPLNIALMFFNDHPEDFFPYAYIEIVTKPDPTGTDMEEMVFKGPLHIQLKNALRHIGNMVIKEKVEKLPDRAEALRCFNYPYQAVEEALSNAVFHKSYQIREPITVTITNSGIEIKSNPGPDGSISDEDLLAGILISSHYRNRRIGDYLKELGLAEARNTGVPTMIHAMEKNGSPRPLFKTDPVRSAFRVILPIHPAFIESEKKAEVLNAPRRKKGSVKSGILDILATYGASSSTEIAKHFGYDRTTGSLLSAIRELLEEEKIEYMGDKPTTRGQKLRVKV</sequence>
<evidence type="ECO:0000313" key="3">
    <source>
        <dbReference type="Proteomes" id="UP000823633"/>
    </source>
</evidence>
<dbReference type="PANTHER" id="PTHR30595">
    <property type="entry name" value="GLPR-RELATED TRANSCRIPTIONAL REPRESSOR"/>
    <property type="match status" value="1"/>
</dbReference>
<dbReference type="PANTHER" id="PTHR30595:SF6">
    <property type="entry name" value="SCHLAFEN ALBA-2 DOMAIN-CONTAINING PROTEIN"/>
    <property type="match status" value="1"/>
</dbReference>
<dbReference type="AlphaFoldDB" id="A0A9D9HBW1"/>